<evidence type="ECO:0000256" key="3">
    <source>
        <dbReference type="ARBA" id="ARBA00006991"/>
    </source>
</evidence>
<dbReference type="InterPro" id="IPR036236">
    <property type="entry name" value="Znf_C2H2_sf"/>
</dbReference>
<evidence type="ECO:0000256" key="4">
    <source>
        <dbReference type="ARBA" id="ARBA00022723"/>
    </source>
</evidence>
<keyword evidence="4" id="KW-0479">Metal-binding</keyword>
<evidence type="ECO:0000256" key="9">
    <source>
        <dbReference type="ARBA" id="ARBA00023125"/>
    </source>
</evidence>
<evidence type="ECO:0000256" key="6">
    <source>
        <dbReference type="ARBA" id="ARBA00022771"/>
    </source>
</evidence>
<proteinExistence type="inferred from homology"/>
<dbReference type="PROSITE" id="PS50157">
    <property type="entry name" value="ZINC_FINGER_C2H2_2"/>
    <property type="match status" value="3"/>
</dbReference>
<dbReference type="FunFam" id="3.30.160.60:FF:002110">
    <property type="entry name" value="Zinc finger protein 1053"/>
    <property type="match status" value="1"/>
</dbReference>
<dbReference type="Pfam" id="PF13894">
    <property type="entry name" value="zf-C2H2_4"/>
    <property type="match status" value="1"/>
</dbReference>
<dbReference type="SUPFAM" id="SSF57667">
    <property type="entry name" value="beta-beta-alpha zinc fingers"/>
    <property type="match status" value="2"/>
</dbReference>
<keyword evidence="10" id="KW-0804">Transcription</keyword>
<dbReference type="AlphaFoldDB" id="A0AAV6U9U8"/>
<keyword evidence="8" id="KW-0805">Transcription regulation</keyword>
<dbReference type="Proteomes" id="UP000827092">
    <property type="component" value="Unassembled WGS sequence"/>
</dbReference>
<protein>
    <recommendedName>
        <fullName evidence="13">C2H2-type domain-containing protein</fullName>
    </recommendedName>
</protein>
<comment type="function">
    <text evidence="1">May be involved in transcriptional regulation.</text>
</comment>
<keyword evidence="15" id="KW-1185">Reference proteome</keyword>
<reference evidence="14 15" key="1">
    <citation type="journal article" date="2022" name="Nat. Ecol. Evol.">
        <title>A masculinizing supergene underlies an exaggerated male reproductive morph in a spider.</title>
        <authorList>
            <person name="Hendrickx F."/>
            <person name="De Corte Z."/>
            <person name="Sonet G."/>
            <person name="Van Belleghem S.M."/>
            <person name="Kostlbacher S."/>
            <person name="Vangestel C."/>
        </authorList>
    </citation>
    <scope>NUCLEOTIDE SEQUENCE [LARGE SCALE GENOMIC DNA]</scope>
    <source>
        <strain evidence="14">W744_W776</strain>
    </source>
</reference>
<evidence type="ECO:0000256" key="1">
    <source>
        <dbReference type="ARBA" id="ARBA00003767"/>
    </source>
</evidence>
<evidence type="ECO:0000256" key="11">
    <source>
        <dbReference type="ARBA" id="ARBA00023242"/>
    </source>
</evidence>
<keyword evidence="5" id="KW-0677">Repeat</keyword>
<dbReference type="InterPro" id="IPR013087">
    <property type="entry name" value="Znf_C2H2_type"/>
</dbReference>
<gene>
    <name evidence="14" type="ORF">JTE90_018241</name>
</gene>
<dbReference type="GO" id="GO:0010468">
    <property type="term" value="P:regulation of gene expression"/>
    <property type="evidence" value="ECO:0007669"/>
    <property type="project" value="TreeGrafter"/>
</dbReference>
<evidence type="ECO:0000256" key="7">
    <source>
        <dbReference type="ARBA" id="ARBA00022833"/>
    </source>
</evidence>
<dbReference type="InterPro" id="IPR050331">
    <property type="entry name" value="Zinc_finger"/>
</dbReference>
<dbReference type="InterPro" id="IPR055469">
    <property type="entry name" value="DUF7041"/>
</dbReference>
<accession>A0AAV6U9U8</accession>
<comment type="caution">
    <text evidence="14">The sequence shown here is derived from an EMBL/GenBank/DDBJ whole genome shotgun (WGS) entry which is preliminary data.</text>
</comment>
<organism evidence="14 15">
    <name type="scientific">Oedothorax gibbosus</name>
    <dbReference type="NCBI Taxonomy" id="931172"/>
    <lineage>
        <taxon>Eukaryota</taxon>
        <taxon>Metazoa</taxon>
        <taxon>Ecdysozoa</taxon>
        <taxon>Arthropoda</taxon>
        <taxon>Chelicerata</taxon>
        <taxon>Arachnida</taxon>
        <taxon>Araneae</taxon>
        <taxon>Araneomorphae</taxon>
        <taxon>Entelegynae</taxon>
        <taxon>Araneoidea</taxon>
        <taxon>Linyphiidae</taxon>
        <taxon>Erigoninae</taxon>
        <taxon>Oedothorax</taxon>
    </lineage>
</organism>
<dbReference type="SMART" id="SM00355">
    <property type="entry name" value="ZnF_C2H2"/>
    <property type="match status" value="4"/>
</dbReference>
<comment type="similarity">
    <text evidence="3">Belongs to the krueppel C2H2-type zinc-finger protein family.</text>
</comment>
<evidence type="ECO:0000256" key="2">
    <source>
        <dbReference type="ARBA" id="ARBA00004123"/>
    </source>
</evidence>
<dbReference type="Pfam" id="PF00096">
    <property type="entry name" value="zf-C2H2"/>
    <property type="match status" value="2"/>
</dbReference>
<comment type="subcellular location">
    <subcellularLocation>
        <location evidence="2">Nucleus</location>
    </subcellularLocation>
</comment>
<dbReference type="Gene3D" id="3.30.160.60">
    <property type="entry name" value="Classic Zinc Finger"/>
    <property type="match status" value="3"/>
</dbReference>
<dbReference type="GO" id="GO:0008270">
    <property type="term" value="F:zinc ion binding"/>
    <property type="evidence" value="ECO:0007669"/>
    <property type="project" value="UniProtKB-KW"/>
</dbReference>
<feature type="domain" description="C2H2-type" evidence="13">
    <location>
        <begin position="105"/>
        <end position="128"/>
    </location>
</feature>
<feature type="domain" description="C2H2-type" evidence="13">
    <location>
        <begin position="49"/>
        <end position="76"/>
    </location>
</feature>
<dbReference type="PANTHER" id="PTHR16515:SF49">
    <property type="entry name" value="GASTRULA ZINC FINGER PROTEIN XLCGF49.1-LIKE-RELATED"/>
    <property type="match status" value="1"/>
</dbReference>
<feature type="domain" description="C2H2-type" evidence="13">
    <location>
        <begin position="77"/>
        <end position="104"/>
    </location>
</feature>
<dbReference type="GO" id="GO:0003677">
    <property type="term" value="F:DNA binding"/>
    <property type="evidence" value="ECO:0007669"/>
    <property type="project" value="UniProtKB-KW"/>
</dbReference>
<evidence type="ECO:0000256" key="10">
    <source>
        <dbReference type="ARBA" id="ARBA00023163"/>
    </source>
</evidence>
<keyword evidence="7" id="KW-0862">Zinc</keyword>
<name>A0AAV6U9U8_9ARAC</name>
<evidence type="ECO:0000256" key="12">
    <source>
        <dbReference type="PROSITE-ProRule" id="PRU00042"/>
    </source>
</evidence>
<evidence type="ECO:0000313" key="15">
    <source>
        <dbReference type="Proteomes" id="UP000827092"/>
    </source>
</evidence>
<dbReference type="EMBL" id="JAFNEN010000559">
    <property type="protein sequence ID" value="KAG8180623.1"/>
    <property type="molecule type" value="Genomic_DNA"/>
</dbReference>
<dbReference type="PROSITE" id="PS00028">
    <property type="entry name" value="ZINC_FINGER_C2H2_1"/>
    <property type="match status" value="2"/>
</dbReference>
<sequence length="264" mass="30020">MLMKLIVQIVKDCKSVLERKRKHFAVNLGASTSGGSVVVPSSITKDTTHVCIQCNKSFTEKRNLTRHMKTHTDKKAFACTQCDKSFTRNSDLTRHMKTHTREKVFACTQCTKSFTHKENLNMHLKTHSHIHCGIVFESKGELKQHILVVHMECSTKKQKLEPAGSAFEDHIINPSDETSNDLLLFLEEDPNLPPEIASIVRDILMKPDITDPYKALKEAIISRSGESTQQEIRQLLSLEVLGTKKPSELLRDMKRRAETLRSSR</sequence>
<keyword evidence="6 12" id="KW-0863">Zinc-finger</keyword>
<evidence type="ECO:0000256" key="8">
    <source>
        <dbReference type="ARBA" id="ARBA00023015"/>
    </source>
</evidence>
<dbReference type="FunFam" id="3.30.160.60:FF:000646">
    <property type="entry name" value="Myeloid zinc finger 1"/>
    <property type="match status" value="1"/>
</dbReference>
<keyword evidence="9" id="KW-0238">DNA-binding</keyword>
<keyword evidence="11" id="KW-0539">Nucleus</keyword>
<dbReference type="Pfam" id="PF23055">
    <property type="entry name" value="DUF7041"/>
    <property type="match status" value="1"/>
</dbReference>
<dbReference type="GO" id="GO:0005634">
    <property type="term" value="C:nucleus"/>
    <property type="evidence" value="ECO:0007669"/>
    <property type="project" value="UniProtKB-SubCell"/>
</dbReference>
<evidence type="ECO:0000256" key="5">
    <source>
        <dbReference type="ARBA" id="ARBA00022737"/>
    </source>
</evidence>
<evidence type="ECO:0000313" key="14">
    <source>
        <dbReference type="EMBL" id="KAG8180623.1"/>
    </source>
</evidence>
<evidence type="ECO:0000259" key="13">
    <source>
        <dbReference type="PROSITE" id="PS50157"/>
    </source>
</evidence>
<dbReference type="FunFam" id="3.30.160.60:FF:000097">
    <property type="entry name" value="Zinc finger protein"/>
    <property type="match status" value="1"/>
</dbReference>
<dbReference type="PANTHER" id="PTHR16515">
    <property type="entry name" value="PR DOMAIN ZINC FINGER PROTEIN"/>
    <property type="match status" value="1"/>
</dbReference>